<evidence type="ECO:0000256" key="7">
    <source>
        <dbReference type="ARBA" id="ARBA00022801"/>
    </source>
</evidence>
<keyword evidence="8" id="KW-0720">Serine protease</keyword>
<dbReference type="Gene3D" id="2.30.42.10">
    <property type="match status" value="2"/>
</dbReference>
<dbReference type="InterPro" id="IPR009003">
    <property type="entry name" value="Peptidase_S1_PA"/>
</dbReference>
<evidence type="ECO:0000256" key="1">
    <source>
        <dbReference type="ARBA" id="ARBA00004418"/>
    </source>
</evidence>
<keyword evidence="7" id="KW-0378">Hydrolase</keyword>
<keyword evidence="11" id="KW-1185">Reference proteome</keyword>
<sequence length="447" mass="47717">MLLLSCLMLSQTTSANLPVTVPDEGPLPSLAPMLEKINPAVVNIATYSTKINRYNPLLNDPFFRRFFNIPDEQFQQYQQPERKQQSAGSGVILNAADGIVVTNYHVIKGSDEVQVSLIDGRSFAAEIVGSDPELDIATLKIRADGLSEIKVADSSRLRVGDFVVAIGNPFGLGQTVTTGIVSALGRSGLGIEGYENFIQTDASINPGNSGGALVNLRGELVGINTAIIAPAGGNVGIGFAIPANMVNASMHQLLAYGEVKRGDIGIAVQDITPALSEAFDLRNGQRGVLITQVDERSPAAAAGIEPGDIITQINGVKTVSAAHFRSLISMTAIDDMLRMGILRHNKTLEIGVRVAAREDISYSGKSLHPLLEGAQFENNPQGGVVVTGLKPNSRAAYNGIRPDDIIVSANRVTVHDVDTLRHALSKDRSSVLLKIIRDNLSLYLVIR</sequence>
<dbReference type="NCBIfam" id="TIGR02037">
    <property type="entry name" value="degP_htrA_DO"/>
    <property type="match status" value="1"/>
</dbReference>
<dbReference type="PRINTS" id="PR00834">
    <property type="entry name" value="PROTEASES2C"/>
</dbReference>
<dbReference type="Gene3D" id="2.40.10.120">
    <property type="match status" value="1"/>
</dbReference>
<dbReference type="InterPro" id="IPR036034">
    <property type="entry name" value="PDZ_sf"/>
</dbReference>
<keyword evidence="5" id="KW-0677">Repeat</keyword>
<evidence type="ECO:0000256" key="3">
    <source>
        <dbReference type="ARBA" id="ARBA00022670"/>
    </source>
</evidence>
<dbReference type="SUPFAM" id="SSF50156">
    <property type="entry name" value="PDZ domain-like"/>
    <property type="match status" value="2"/>
</dbReference>
<dbReference type="PANTHER" id="PTHR22939:SF129">
    <property type="entry name" value="SERINE PROTEASE HTRA2, MITOCHONDRIAL"/>
    <property type="match status" value="1"/>
</dbReference>
<reference evidence="10" key="1">
    <citation type="submission" date="2021-04" db="EMBL/GenBank/DDBJ databases">
        <title>Oceanospirillales bacteria with DddD are important DMSP degraders in coastal seawater.</title>
        <authorList>
            <person name="Liu J."/>
        </authorList>
    </citation>
    <scope>NUCLEOTIDE SEQUENCE</scope>
    <source>
        <strain evidence="10">GY6</strain>
    </source>
</reference>
<comment type="similarity">
    <text evidence="2">Belongs to the peptidase S1C family.</text>
</comment>
<evidence type="ECO:0000256" key="5">
    <source>
        <dbReference type="ARBA" id="ARBA00022737"/>
    </source>
</evidence>
<organism evidence="10 11">
    <name type="scientific">Amphritea atlantica</name>
    <dbReference type="NCBI Taxonomy" id="355243"/>
    <lineage>
        <taxon>Bacteria</taxon>
        <taxon>Pseudomonadati</taxon>
        <taxon>Pseudomonadota</taxon>
        <taxon>Gammaproteobacteria</taxon>
        <taxon>Oceanospirillales</taxon>
        <taxon>Oceanospirillaceae</taxon>
        <taxon>Amphritea</taxon>
    </lineage>
</organism>
<dbReference type="InterPro" id="IPR011782">
    <property type="entry name" value="Pept_S1C_Do"/>
</dbReference>
<dbReference type="EMBL" id="CP073344">
    <property type="protein sequence ID" value="UTW05393.1"/>
    <property type="molecule type" value="Genomic_DNA"/>
</dbReference>
<dbReference type="InterPro" id="IPR041489">
    <property type="entry name" value="PDZ_6"/>
</dbReference>
<comment type="subcellular location">
    <subcellularLocation>
        <location evidence="1">Periplasm</location>
    </subcellularLocation>
</comment>
<dbReference type="SMART" id="SM00228">
    <property type="entry name" value="PDZ"/>
    <property type="match status" value="2"/>
</dbReference>
<feature type="domain" description="PDZ" evidence="9">
    <location>
        <begin position="253"/>
        <end position="345"/>
    </location>
</feature>
<dbReference type="PROSITE" id="PS50106">
    <property type="entry name" value="PDZ"/>
    <property type="match status" value="2"/>
</dbReference>
<dbReference type="Pfam" id="PF17820">
    <property type="entry name" value="PDZ_6"/>
    <property type="match status" value="1"/>
</dbReference>
<dbReference type="Proteomes" id="UP001059950">
    <property type="component" value="Chromosome"/>
</dbReference>
<evidence type="ECO:0000256" key="2">
    <source>
        <dbReference type="ARBA" id="ARBA00010541"/>
    </source>
</evidence>
<dbReference type="Pfam" id="PF13180">
    <property type="entry name" value="PDZ_2"/>
    <property type="match status" value="1"/>
</dbReference>
<feature type="domain" description="PDZ" evidence="9">
    <location>
        <begin position="338"/>
        <end position="439"/>
    </location>
</feature>
<evidence type="ECO:0000256" key="4">
    <source>
        <dbReference type="ARBA" id="ARBA00022729"/>
    </source>
</evidence>
<dbReference type="PANTHER" id="PTHR22939">
    <property type="entry name" value="SERINE PROTEASE FAMILY S1C HTRA-RELATED"/>
    <property type="match status" value="1"/>
</dbReference>
<dbReference type="SUPFAM" id="SSF50494">
    <property type="entry name" value="Trypsin-like serine proteases"/>
    <property type="match status" value="1"/>
</dbReference>
<name>A0ABY5H016_9GAMM</name>
<evidence type="ECO:0000313" key="10">
    <source>
        <dbReference type="EMBL" id="UTW05393.1"/>
    </source>
</evidence>
<dbReference type="InterPro" id="IPR001940">
    <property type="entry name" value="Peptidase_S1C"/>
</dbReference>
<keyword evidence="6" id="KW-0574">Periplasm</keyword>
<evidence type="ECO:0000256" key="8">
    <source>
        <dbReference type="ARBA" id="ARBA00022825"/>
    </source>
</evidence>
<keyword evidence="3" id="KW-0645">Protease</keyword>
<gene>
    <name evidence="10" type="ORF">KDX31_13210</name>
</gene>
<accession>A0ABY5H016</accession>
<dbReference type="InterPro" id="IPR001478">
    <property type="entry name" value="PDZ"/>
</dbReference>
<evidence type="ECO:0000259" key="9">
    <source>
        <dbReference type="PROSITE" id="PS50106"/>
    </source>
</evidence>
<dbReference type="Pfam" id="PF13365">
    <property type="entry name" value="Trypsin_2"/>
    <property type="match status" value="1"/>
</dbReference>
<evidence type="ECO:0000313" key="11">
    <source>
        <dbReference type="Proteomes" id="UP001059950"/>
    </source>
</evidence>
<protein>
    <submittedName>
        <fullName evidence="10">Do family serine endopeptidase</fullName>
    </submittedName>
</protein>
<evidence type="ECO:0000256" key="6">
    <source>
        <dbReference type="ARBA" id="ARBA00022764"/>
    </source>
</evidence>
<proteinExistence type="inferred from homology"/>
<keyword evidence="4" id="KW-0732">Signal</keyword>